<comment type="catalytic activity">
    <reaction evidence="5">
        <text>Hydrolysis of proteins with broad specificity for peptide bonds, and a preference for a large uncharged residue in P1. Hydrolyzes peptide amides.</text>
        <dbReference type="EC" id="3.4.21.62"/>
    </reaction>
</comment>
<dbReference type="PANTHER" id="PTHR43806:SF11">
    <property type="entry name" value="CEREVISIN-RELATED"/>
    <property type="match status" value="1"/>
</dbReference>
<evidence type="ECO:0000256" key="4">
    <source>
        <dbReference type="ARBA" id="ARBA00022825"/>
    </source>
</evidence>
<organism evidence="11 12">
    <name type="scientific">Perkinsus olseni</name>
    <name type="common">Perkinsus atlanticus</name>
    <dbReference type="NCBI Taxonomy" id="32597"/>
    <lineage>
        <taxon>Eukaryota</taxon>
        <taxon>Sar</taxon>
        <taxon>Alveolata</taxon>
        <taxon>Perkinsozoa</taxon>
        <taxon>Perkinsea</taxon>
        <taxon>Perkinsida</taxon>
        <taxon>Perkinsidae</taxon>
        <taxon>Perkinsus</taxon>
    </lineage>
</organism>
<accession>A0A7J6NLA3</accession>
<dbReference type="InterPro" id="IPR000209">
    <property type="entry name" value="Peptidase_S8/S53_dom"/>
</dbReference>
<dbReference type="SUPFAM" id="SSF52743">
    <property type="entry name" value="Subtilisin-like"/>
    <property type="match status" value="1"/>
</dbReference>
<dbReference type="PANTHER" id="PTHR43806">
    <property type="entry name" value="PEPTIDASE S8"/>
    <property type="match status" value="1"/>
</dbReference>
<evidence type="ECO:0000256" key="2">
    <source>
        <dbReference type="ARBA" id="ARBA00022670"/>
    </source>
</evidence>
<dbReference type="PROSITE" id="PS51892">
    <property type="entry name" value="SUBTILASE"/>
    <property type="match status" value="1"/>
</dbReference>
<dbReference type="Gene3D" id="3.40.50.200">
    <property type="entry name" value="Peptidase S8/S53 domain"/>
    <property type="match status" value="1"/>
</dbReference>
<reference evidence="11 12" key="1">
    <citation type="submission" date="2020-04" db="EMBL/GenBank/DDBJ databases">
        <title>Perkinsus olseni comparative genomics.</title>
        <authorList>
            <person name="Bogema D.R."/>
        </authorList>
    </citation>
    <scope>NUCLEOTIDE SEQUENCE [LARGE SCALE GENOMIC DNA]</scope>
    <source>
        <strain evidence="11">00978-12</strain>
    </source>
</reference>
<keyword evidence="3 7" id="KW-0378">Hydrolase</keyword>
<dbReference type="GO" id="GO:0004252">
    <property type="term" value="F:serine-type endopeptidase activity"/>
    <property type="evidence" value="ECO:0007669"/>
    <property type="project" value="UniProtKB-UniRule"/>
</dbReference>
<dbReference type="InterPro" id="IPR050131">
    <property type="entry name" value="Peptidase_S8_subtilisin-like"/>
</dbReference>
<comment type="caution">
    <text evidence="11">The sequence shown here is derived from an EMBL/GenBank/DDBJ whole genome shotgun (WGS) entry which is preliminary data.</text>
</comment>
<dbReference type="Proteomes" id="UP000541610">
    <property type="component" value="Unassembled WGS sequence"/>
</dbReference>
<keyword evidence="4 7" id="KW-0720">Serine protease</keyword>
<evidence type="ECO:0000256" key="3">
    <source>
        <dbReference type="ARBA" id="ARBA00022801"/>
    </source>
</evidence>
<feature type="chain" id="PRO_5029833973" description="subtilisin" evidence="9">
    <location>
        <begin position="20"/>
        <end position="486"/>
    </location>
</feature>
<evidence type="ECO:0000313" key="12">
    <source>
        <dbReference type="Proteomes" id="UP000541610"/>
    </source>
</evidence>
<feature type="active site" description="Charge relay system" evidence="7">
    <location>
        <position position="246"/>
    </location>
</feature>
<gene>
    <name evidence="11" type="ORF">FOZ60_007402</name>
</gene>
<dbReference type="EC" id="3.4.21.62" evidence="6"/>
<dbReference type="InterPro" id="IPR036852">
    <property type="entry name" value="Peptidase_S8/S53_dom_sf"/>
</dbReference>
<evidence type="ECO:0000256" key="1">
    <source>
        <dbReference type="ARBA" id="ARBA00011073"/>
    </source>
</evidence>
<sequence>MRSAFLSWFIFTVIAYCEGAPRHTLFRISHRGDPLDVRRLPAMMAQATAVPGARIPPLSKGDRESERCFAQGGMIIDLPAVGVQIVDSRCSAKYIEICNYLSKAEEVLGIDFDCELDYGMTFVPAIRRVPARSPSTFAPTTRPFSTPGRKQSTTSAPCTDGSSILGTNDPISSCQSNLEQIQIGEAWRLVKSGTGKRKKAVLALVDTGVDMTHPDLVNQFWRNPADGSIGFNFVDNNTDVTDKYGHGTVIAGVAGAERNNTIGIAGVADVKLMILKVADHDGVDIPPLSDALRALNFAVTMGASVSSHSYSLGHGSRVFEAAIAKAAEAGHVVVTSAGNEAADLDKTPSYPCSCARNISSMLCVAASTYDTSSGSAIASWSNIGSAVNIAAPGVDIYSTSRGGYIVASGTSVSAPQVGAVAAMLGSLGLEGQEITDAIIKSRTAGLSNKFNVPDVGELDALNAVRIALGLPTSPRRLSAPFSNNLK</sequence>
<evidence type="ECO:0000256" key="7">
    <source>
        <dbReference type="PROSITE-ProRule" id="PRU01240"/>
    </source>
</evidence>
<feature type="domain" description="Peptidase S8/S53" evidence="10">
    <location>
        <begin position="198"/>
        <end position="441"/>
    </location>
</feature>
<protein>
    <recommendedName>
        <fullName evidence="6">subtilisin</fullName>
        <ecNumber evidence="6">3.4.21.62</ecNumber>
    </recommendedName>
</protein>
<feature type="signal peptide" evidence="9">
    <location>
        <begin position="1"/>
        <end position="19"/>
    </location>
</feature>
<dbReference type="GO" id="GO:0006508">
    <property type="term" value="P:proteolysis"/>
    <property type="evidence" value="ECO:0007669"/>
    <property type="project" value="UniProtKB-KW"/>
</dbReference>
<dbReference type="OrthoDB" id="531541at2759"/>
<dbReference type="PRINTS" id="PR00723">
    <property type="entry name" value="SUBTILISIN"/>
</dbReference>
<dbReference type="InterPro" id="IPR022398">
    <property type="entry name" value="Peptidase_S8_His-AS"/>
</dbReference>
<proteinExistence type="inferred from homology"/>
<keyword evidence="9" id="KW-0732">Signal</keyword>
<evidence type="ECO:0000256" key="8">
    <source>
        <dbReference type="SAM" id="MobiDB-lite"/>
    </source>
</evidence>
<keyword evidence="2 7" id="KW-0645">Protease</keyword>
<feature type="region of interest" description="Disordered" evidence="8">
    <location>
        <begin position="134"/>
        <end position="162"/>
    </location>
</feature>
<evidence type="ECO:0000256" key="9">
    <source>
        <dbReference type="SAM" id="SignalP"/>
    </source>
</evidence>
<comment type="similarity">
    <text evidence="1 7">Belongs to the peptidase S8 family.</text>
</comment>
<dbReference type="EMBL" id="JABANP010000298">
    <property type="protein sequence ID" value="KAF4684672.1"/>
    <property type="molecule type" value="Genomic_DNA"/>
</dbReference>
<dbReference type="Pfam" id="PF00082">
    <property type="entry name" value="Peptidase_S8"/>
    <property type="match status" value="1"/>
</dbReference>
<feature type="active site" description="Charge relay system" evidence="7">
    <location>
        <position position="411"/>
    </location>
</feature>
<name>A0A7J6NLA3_PEROL</name>
<dbReference type="PROSITE" id="PS00137">
    <property type="entry name" value="SUBTILASE_HIS"/>
    <property type="match status" value="1"/>
</dbReference>
<evidence type="ECO:0000256" key="5">
    <source>
        <dbReference type="ARBA" id="ARBA00023529"/>
    </source>
</evidence>
<feature type="active site" description="Charge relay system" evidence="7">
    <location>
        <position position="206"/>
    </location>
</feature>
<evidence type="ECO:0000256" key="6">
    <source>
        <dbReference type="ARBA" id="ARBA00023619"/>
    </source>
</evidence>
<dbReference type="AlphaFoldDB" id="A0A7J6NLA3"/>
<evidence type="ECO:0000313" key="11">
    <source>
        <dbReference type="EMBL" id="KAF4684672.1"/>
    </source>
</evidence>
<evidence type="ECO:0000259" key="10">
    <source>
        <dbReference type="Pfam" id="PF00082"/>
    </source>
</evidence>
<dbReference type="InterPro" id="IPR015500">
    <property type="entry name" value="Peptidase_S8_subtilisin-rel"/>
</dbReference>